<dbReference type="SUPFAM" id="SSF52540">
    <property type="entry name" value="P-loop containing nucleoside triphosphate hydrolases"/>
    <property type="match status" value="1"/>
</dbReference>
<dbReference type="Pfam" id="PF13091">
    <property type="entry name" value="PLDc_2"/>
    <property type="match status" value="1"/>
</dbReference>
<protein>
    <submittedName>
        <fullName evidence="4">DNA helicase</fullName>
    </submittedName>
</protein>
<reference evidence="5" key="1">
    <citation type="submission" date="2021-07" db="EMBL/GenBank/DDBJ databases">
        <title>Complete genome sequencing of a Clostridium isolate.</title>
        <authorList>
            <person name="Ueki A."/>
            <person name="Tonouchi A."/>
        </authorList>
    </citation>
    <scope>NUCLEOTIDE SEQUENCE [LARGE SCALE GENOMIC DNA]</scope>
    <source>
        <strain evidence="5">C5S11</strain>
    </source>
</reference>
<feature type="domain" description="Helicase C-terminal" evidence="3">
    <location>
        <begin position="438"/>
        <end position="586"/>
    </location>
</feature>
<dbReference type="InterPro" id="IPR014001">
    <property type="entry name" value="Helicase_ATP-bd"/>
</dbReference>
<dbReference type="GO" id="GO:0004386">
    <property type="term" value="F:helicase activity"/>
    <property type="evidence" value="ECO:0007669"/>
    <property type="project" value="UniProtKB-KW"/>
</dbReference>
<evidence type="ECO:0000313" key="4">
    <source>
        <dbReference type="EMBL" id="BCZ45802.1"/>
    </source>
</evidence>
<dbReference type="RefSeq" id="WP_224037355.1">
    <property type="nucleotide sequence ID" value="NZ_AP024849.1"/>
</dbReference>
<dbReference type="PANTHER" id="PTHR47396">
    <property type="entry name" value="TYPE I RESTRICTION ENZYME ECOKI R PROTEIN"/>
    <property type="match status" value="1"/>
</dbReference>
<evidence type="ECO:0000259" key="3">
    <source>
        <dbReference type="PROSITE" id="PS51194"/>
    </source>
</evidence>
<gene>
    <name evidence="4" type="ORF">psyc5s11_18690</name>
</gene>
<dbReference type="Gene3D" id="3.40.50.300">
    <property type="entry name" value="P-loop containing nucleotide triphosphate hydrolases"/>
    <property type="match status" value="2"/>
</dbReference>
<proteinExistence type="predicted"/>
<dbReference type="EMBL" id="AP024849">
    <property type="protein sequence ID" value="BCZ45802.1"/>
    <property type="molecule type" value="Genomic_DNA"/>
</dbReference>
<keyword evidence="4" id="KW-0347">Helicase</keyword>
<dbReference type="Pfam" id="PF00271">
    <property type="entry name" value="Helicase_C"/>
    <property type="match status" value="1"/>
</dbReference>
<dbReference type="InterPro" id="IPR050742">
    <property type="entry name" value="Helicase_Restrict-Modif_Enz"/>
</dbReference>
<dbReference type="SUPFAM" id="SSF56024">
    <property type="entry name" value="Phospholipase D/nuclease"/>
    <property type="match status" value="1"/>
</dbReference>
<evidence type="ECO:0000313" key="5">
    <source>
        <dbReference type="Proteomes" id="UP000824633"/>
    </source>
</evidence>
<dbReference type="Gene3D" id="3.30.870.10">
    <property type="entry name" value="Endonuclease Chain A"/>
    <property type="match status" value="1"/>
</dbReference>
<feature type="domain" description="Helicase ATP-binding" evidence="2">
    <location>
        <begin position="234"/>
        <end position="384"/>
    </location>
</feature>
<evidence type="ECO:0000259" key="2">
    <source>
        <dbReference type="PROSITE" id="PS51192"/>
    </source>
</evidence>
<dbReference type="CDD" id="cd09205">
    <property type="entry name" value="PLDc_N_DEXD_b3"/>
    <property type="match status" value="1"/>
</dbReference>
<dbReference type="InterPro" id="IPR001736">
    <property type="entry name" value="PLipase_D/transphosphatidylase"/>
</dbReference>
<dbReference type="InterPro" id="IPR006935">
    <property type="entry name" value="Helicase/UvrB_N"/>
</dbReference>
<name>A0ABN6IUD4_9CLOT</name>
<dbReference type="Proteomes" id="UP000824633">
    <property type="component" value="Chromosome"/>
</dbReference>
<dbReference type="CDD" id="cd18032">
    <property type="entry name" value="DEXHc_RE_I_III_res"/>
    <property type="match status" value="1"/>
</dbReference>
<dbReference type="PROSITE" id="PS51194">
    <property type="entry name" value="HELICASE_CTER"/>
    <property type="match status" value="1"/>
</dbReference>
<dbReference type="InterPro" id="IPR027417">
    <property type="entry name" value="P-loop_NTPase"/>
</dbReference>
<keyword evidence="4" id="KW-0378">Hydrolase</keyword>
<keyword evidence="4" id="KW-0547">Nucleotide-binding</keyword>
<dbReference type="InterPro" id="IPR025202">
    <property type="entry name" value="PLD-like_dom"/>
</dbReference>
<feature type="domain" description="PLD phosphodiesterase" evidence="1">
    <location>
        <begin position="116"/>
        <end position="146"/>
    </location>
</feature>
<dbReference type="SMART" id="SM00487">
    <property type="entry name" value="DEXDc"/>
    <property type="match status" value="1"/>
</dbReference>
<organism evidence="4 5">
    <name type="scientific">Clostridium gelidum</name>
    <dbReference type="NCBI Taxonomy" id="704125"/>
    <lineage>
        <taxon>Bacteria</taxon>
        <taxon>Bacillati</taxon>
        <taxon>Bacillota</taxon>
        <taxon>Clostridia</taxon>
        <taxon>Eubacteriales</taxon>
        <taxon>Clostridiaceae</taxon>
        <taxon>Clostridium</taxon>
    </lineage>
</organism>
<dbReference type="SMART" id="SM00490">
    <property type="entry name" value="HELICc"/>
    <property type="match status" value="1"/>
</dbReference>
<keyword evidence="4" id="KW-0067">ATP-binding</keyword>
<dbReference type="InterPro" id="IPR001650">
    <property type="entry name" value="Helicase_C-like"/>
</dbReference>
<dbReference type="PROSITE" id="PS51192">
    <property type="entry name" value="HELICASE_ATP_BIND_1"/>
    <property type="match status" value="1"/>
</dbReference>
<accession>A0ABN6IUD4</accession>
<sequence>MDETKELLQQDNYLSFDDITSKGIITKSNCITGNTDHFVDYLRESFKKARSIDIIVAFLMESGVHILSEDLKLIKEKNIPIRILTGNYLNITQPQALYMLKDIFGDDVDLRFYKERKRSFHPKAYIVDYETGGDIFVGSSNISRSALTSGIEWNYRLEKEANDVDYNSFKGTFEELFLNNSIIIDEAEMKKYSESWKKPKVYYDIEKSEEKDHSIIDLIRPKEAQIEALYELKKARAEGLDKVIVVAATGIGKTYLGAFDSLEFKKVLFVAHREEILKQAEATFKIIRPKDKTGIFNGIEKNKDKDILFASVQTLGQSKYLNEEYFKKDEFDYIIMDEFHHAVAGNYQKVLDYFTPKFLLGLTATPERLDNKDVFALCDYNVVYELRLKGAIDKGFLVPFRYYGVYDETDYENIIFKNGKYDEKSLEEALMINKRAEVILKHYEKYRSERALGFCTSRSHAEYMAKYFLENNIKACAVYSGEKSEFSMERKEALEKLKLGEINVIFSVDMFNEGLDVPEVDLVMFLRPTESPTVFLQQLGRGLRKSKGKEYLNVLDFIGNYKKANLIPFFLTGNIKDYASKSKGNFNPKPEDYPQDCIVDFDFRIVDIFKKQSEAEKKFTELKDIVIKGSQLSVPRFVVEEYYRIKEYIQERPSRVQFYTYFDDELFKLLNSKSNVFRDYLWFLEEIGEVTEEESLLVGTIGHEFIKMIEATVMTKSYKMPILLGFYNEGKMKFSLSEDDVYESFKGFYEKGSNYIDLTQHKSSENYKGWGKTGFITLAKNNPEKAFLSSAPEFFYLKDEFYCLNEKLEEFKDNVSFIKQFKDVIDYRTRKYYKERLGKKNEGL</sequence>
<evidence type="ECO:0000259" key="1">
    <source>
        <dbReference type="PROSITE" id="PS50035"/>
    </source>
</evidence>
<dbReference type="PANTHER" id="PTHR47396:SF1">
    <property type="entry name" value="ATP-DEPENDENT HELICASE IRC3-RELATED"/>
    <property type="match status" value="1"/>
</dbReference>
<dbReference type="PROSITE" id="PS50035">
    <property type="entry name" value="PLD"/>
    <property type="match status" value="1"/>
</dbReference>
<dbReference type="CDD" id="cd18799">
    <property type="entry name" value="SF2_C_EcoAI-like"/>
    <property type="match status" value="1"/>
</dbReference>
<keyword evidence="5" id="KW-1185">Reference proteome</keyword>
<dbReference type="Pfam" id="PF04851">
    <property type="entry name" value="ResIII"/>
    <property type="match status" value="1"/>
</dbReference>